<evidence type="ECO:0000256" key="1">
    <source>
        <dbReference type="SAM" id="Phobius"/>
    </source>
</evidence>
<feature type="transmembrane region" description="Helical" evidence="1">
    <location>
        <begin position="83"/>
        <end position="100"/>
    </location>
</feature>
<feature type="transmembrane region" description="Helical" evidence="1">
    <location>
        <begin position="51"/>
        <end position="71"/>
    </location>
</feature>
<dbReference type="InterPro" id="IPR005135">
    <property type="entry name" value="Endo/exonuclease/phosphatase"/>
</dbReference>
<evidence type="ECO:0000259" key="2">
    <source>
        <dbReference type="Pfam" id="PF03372"/>
    </source>
</evidence>
<keyword evidence="1" id="KW-1133">Transmembrane helix</keyword>
<proteinExistence type="predicted"/>
<dbReference type="InterPro" id="IPR036691">
    <property type="entry name" value="Endo/exonu/phosph_ase_sf"/>
</dbReference>
<accession>A0A562SYP2</accession>
<dbReference type="Pfam" id="PF03372">
    <property type="entry name" value="Exo_endo_phos"/>
    <property type="match status" value="1"/>
</dbReference>
<dbReference type="Proteomes" id="UP000320593">
    <property type="component" value="Unassembled WGS sequence"/>
</dbReference>
<evidence type="ECO:0000313" key="4">
    <source>
        <dbReference type="Proteomes" id="UP000320593"/>
    </source>
</evidence>
<dbReference type="Gene3D" id="3.60.10.10">
    <property type="entry name" value="Endonuclease/exonuclease/phosphatase"/>
    <property type="match status" value="1"/>
</dbReference>
<reference evidence="3 4" key="1">
    <citation type="submission" date="2019-07" db="EMBL/GenBank/DDBJ databases">
        <title>Genomic Encyclopedia of Archaeal and Bacterial Type Strains, Phase II (KMG-II): from individual species to whole genera.</title>
        <authorList>
            <person name="Goeker M."/>
        </authorList>
    </citation>
    <scope>NUCLEOTIDE SEQUENCE [LARGE SCALE GENOMIC DNA]</scope>
    <source>
        <strain evidence="3 4">ATCC BAA-252</strain>
    </source>
</reference>
<dbReference type="RefSeq" id="WP_145344409.1">
    <property type="nucleotide sequence ID" value="NZ_SMLY01000074.1"/>
</dbReference>
<keyword evidence="1" id="KW-0812">Transmembrane</keyword>
<feature type="transmembrane region" description="Helical" evidence="1">
    <location>
        <begin position="21"/>
        <end position="45"/>
    </location>
</feature>
<keyword evidence="3" id="KW-0378">Hydrolase</keyword>
<comment type="caution">
    <text evidence="3">The sequence shown here is derived from an EMBL/GenBank/DDBJ whole genome shotgun (WGS) entry which is preliminary data.</text>
</comment>
<dbReference type="GO" id="GO:0004519">
    <property type="term" value="F:endonuclease activity"/>
    <property type="evidence" value="ECO:0007669"/>
    <property type="project" value="UniProtKB-KW"/>
</dbReference>
<evidence type="ECO:0000313" key="3">
    <source>
        <dbReference type="EMBL" id="TWI86168.1"/>
    </source>
</evidence>
<feature type="domain" description="Endonuclease/exonuclease/phosphatase" evidence="2">
    <location>
        <begin position="137"/>
        <end position="349"/>
    </location>
</feature>
<name>A0A562SYP2_9HYPH</name>
<keyword evidence="1" id="KW-0472">Membrane</keyword>
<keyword evidence="4" id="KW-1185">Reference proteome</keyword>
<organism evidence="3 4">
    <name type="scientific">Roseibium hamelinense</name>
    <dbReference type="NCBI Taxonomy" id="150831"/>
    <lineage>
        <taxon>Bacteria</taxon>
        <taxon>Pseudomonadati</taxon>
        <taxon>Pseudomonadota</taxon>
        <taxon>Alphaproteobacteria</taxon>
        <taxon>Hyphomicrobiales</taxon>
        <taxon>Stappiaceae</taxon>
        <taxon>Roseibium</taxon>
    </lineage>
</organism>
<dbReference type="EMBL" id="VLLF01000006">
    <property type="protein sequence ID" value="TWI86168.1"/>
    <property type="molecule type" value="Genomic_DNA"/>
</dbReference>
<gene>
    <name evidence="3" type="ORF">JM93_02876</name>
</gene>
<sequence>MRAPVPAYETFTERYARRFGWLGLATGLVFAVLGLTAFAFPGFWFTDNMSFFVRQLIAGSASALIGSWICFFLSGGFNPKRSMYCVILFLSLAGLCAFTIHRTLTLPVQTGTPAAIDNGMTVTTINLERQFFGDGSLVGYLKSVDADVIVFQEAAWWSQDRRWRTAGLEPGTGEDYVYPPHRAVGELNNLVVYSRFPISRQESIIVEGSPQSSWHPEREIMSLTLSVNGEPVDVIATHPASPRSPSRWNDREDYFRKLSTHLADLSASTSAGQIVIGDWNMSPWSGNFQSFLNAHRLTTRFPNDIPQTTRFFFAYELHWILGAIVDHIAVSEPFSLDTVRLGPDVGSDHLPLSGRITWTGQSQN</sequence>
<keyword evidence="3" id="KW-0269">Exonuclease</keyword>
<protein>
    <submittedName>
        <fullName evidence="3">Endonuclease/exonuclease/phosphatase family protein</fullName>
    </submittedName>
</protein>
<dbReference type="GO" id="GO:0004527">
    <property type="term" value="F:exonuclease activity"/>
    <property type="evidence" value="ECO:0007669"/>
    <property type="project" value="UniProtKB-KW"/>
</dbReference>
<dbReference type="OrthoDB" id="9796594at2"/>
<keyword evidence="3" id="KW-0540">Nuclease</keyword>
<dbReference type="AlphaFoldDB" id="A0A562SYP2"/>
<dbReference type="SUPFAM" id="SSF56219">
    <property type="entry name" value="DNase I-like"/>
    <property type="match status" value="1"/>
</dbReference>
<keyword evidence="3" id="KW-0255">Endonuclease</keyword>